<dbReference type="Pfam" id="PF07690">
    <property type="entry name" value="MFS_1"/>
    <property type="match status" value="1"/>
</dbReference>
<keyword evidence="5 6" id="KW-0472">Membrane</keyword>
<keyword evidence="4 6" id="KW-1133">Transmembrane helix</keyword>
<keyword evidence="2" id="KW-1003">Cell membrane</keyword>
<dbReference type="RefSeq" id="WP_248667617.1">
    <property type="nucleotide sequence ID" value="NZ_JALPRX010000058.1"/>
</dbReference>
<keyword evidence="3 6" id="KW-0812">Transmembrane</keyword>
<dbReference type="InterPro" id="IPR050189">
    <property type="entry name" value="MFS_Efflux_Transporters"/>
</dbReference>
<evidence type="ECO:0000256" key="4">
    <source>
        <dbReference type="ARBA" id="ARBA00022989"/>
    </source>
</evidence>
<evidence type="ECO:0000256" key="1">
    <source>
        <dbReference type="ARBA" id="ARBA00004651"/>
    </source>
</evidence>
<dbReference type="Proteomes" id="UP001139516">
    <property type="component" value="Unassembled WGS sequence"/>
</dbReference>
<protein>
    <submittedName>
        <fullName evidence="8">MFS transporter</fullName>
    </submittedName>
</protein>
<feature type="transmembrane region" description="Helical" evidence="6">
    <location>
        <begin position="54"/>
        <end position="73"/>
    </location>
</feature>
<dbReference type="PANTHER" id="PTHR43124">
    <property type="entry name" value="PURINE EFFLUX PUMP PBUE"/>
    <property type="match status" value="1"/>
</dbReference>
<evidence type="ECO:0000313" key="9">
    <source>
        <dbReference type="Proteomes" id="UP001139516"/>
    </source>
</evidence>
<dbReference type="InterPro" id="IPR036259">
    <property type="entry name" value="MFS_trans_sf"/>
</dbReference>
<dbReference type="Gene3D" id="1.20.1250.20">
    <property type="entry name" value="MFS general substrate transporter like domains"/>
    <property type="match status" value="1"/>
</dbReference>
<evidence type="ECO:0000256" key="5">
    <source>
        <dbReference type="ARBA" id="ARBA00023136"/>
    </source>
</evidence>
<sequence length="394" mass="39961">MSDGPLPQATEAASRAHRLGLILGLGGFAGSLASRSTDPLVGVLSHDLGVTPEAAALLSSAFALPFAGVQPVLGPVGEAAGKLRVIVGCLLLLGLALAACALAPGFESLLAGRFLAGMAAGGVTPLALAALGDRTPLTERQLVISRFLALAIGGQVLGGAMSGVLEPWVGWRGVMLICAASALVAAWLIRASLRGEPPEARHRFDLALALRRYRALLASPAARLLFGAVFTEGLLVFGLFPYLAPLLARRGLGGPPEAGLVVGAFGIGGLGYAMLARPLLARVGQRRMVMLGGAGAGLALLGYGLATGWPGFVAASLLLGFSFYMLHNSIQARATELAPQARGSAMALHASSFFLGQTLGPVLFGLGLAGPGLLPTLILAALGLATLGVRLGRR</sequence>
<proteinExistence type="predicted"/>
<dbReference type="GO" id="GO:0022857">
    <property type="term" value="F:transmembrane transporter activity"/>
    <property type="evidence" value="ECO:0007669"/>
    <property type="project" value="InterPro"/>
</dbReference>
<dbReference type="AlphaFoldDB" id="A0A9X1Y7A9"/>
<dbReference type="PANTHER" id="PTHR43124:SF3">
    <property type="entry name" value="CHLORAMPHENICOL EFFLUX PUMP RV0191"/>
    <property type="match status" value="1"/>
</dbReference>
<feature type="transmembrane region" description="Helical" evidence="6">
    <location>
        <begin position="288"/>
        <end position="305"/>
    </location>
</feature>
<feature type="transmembrane region" description="Helical" evidence="6">
    <location>
        <begin position="143"/>
        <end position="165"/>
    </location>
</feature>
<comment type="subcellular location">
    <subcellularLocation>
        <location evidence="1">Cell membrane</location>
        <topology evidence="1">Multi-pass membrane protein</topology>
    </subcellularLocation>
</comment>
<dbReference type="InterPro" id="IPR011701">
    <property type="entry name" value="MFS"/>
</dbReference>
<comment type="caution">
    <text evidence="8">The sequence shown here is derived from an EMBL/GenBank/DDBJ whole genome shotgun (WGS) entry which is preliminary data.</text>
</comment>
<evidence type="ECO:0000256" key="3">
    <source>
        <dbReference type="ARBA" id="ARBA00022692"/>
    </source>
</evidence>
<reference evidence="8" key="1">
    <citation type="submission" date="2022-04" db="EMBL/GenBank/DDBJ databases">
        <title>Roseomonas acroporae sp. nov., isolated from coral Acropora digitifera.</title>
        <authorList>
            <person name="Sun H."/>
        </authorList>
    </citation>
    <scope>NUCLEOTIDE SEQUENCE</scope>
    <source>
        <strain evidence="8">NAR14</strain>
    </source>
</reference>
<accession>A0A9X1Y7A9</accession>
<feature type="transmembrane region" description="Helical" evidence="6">
    <location>
        <begin position="171"/>
        <end position="193"/>
    </location>
</feature>
<evidence type="ECO:0000256" key="6">
    <source>
        <dbReference type="SAM" id="Phobius"/>
    </source>
</evidence>
<gene>
    <name evidence="8" type="ORF">M0638_13980</name>
</gene>
<feature type="transmembrane region" description="Helical" evidence="6">
    <location>
        <begin position="221"/>
        <end position="243"/>
    </location>
</feature>
<feature type="transmembrane region" description="Helical" evidence="6">
    <location>
        <begin position="110"/>
        <end position="131"/>
    </location>
</feature>
<organism evidence="8 9">
    <name type="scientific">Roseomonas acroporae</name>
    <dbReference type="NCBI Taxonomy" id="2937791"/>
    <lineage>
        <taxon>Bacteria</taxon>
        <taxon>Pseudomonadati</taxon>
        <taxon>Pseudomonadota</taxon>
        <taxon>Alphaproteobacteria</taxon>
        <taxon>Acetobacterales</taxon>
        <taxon>Roseomonadaceae</taxon>
        <taxon>Roseomonas</taxon>
    </lineage>
</organism>
<keyword evidence="9" id="KW-1185">Reference proteome</keyword>
<feature type="domain" description="Major facilitator superfamily (MFS) profile" evidence="7">
    <location>
        <begin position="19"/>
        <end position="394"/>
    </location>
</feature>
<evidence type="ECO:0000256" key="2">
    <source>
        <dbReference type="ARBA" id="ARBA00022475"/>
    </source>
</evidence>
<dbReference type="GO" id="GO:0005886">
    <property type="term" value="C:plasma membrane"/>
    <property type="evidence" value="ECO:0007669"/>
    <property type="project" value="UniProtKB-SubCell"/>
</dbReference>
<name>A0A9X1Y7A9_9PROT</name>
<feature type="transmembrane region" description="Helical" evidence="6">
    <location>
        <begin position="258"/>
        <end position="276"/>
    </location>
</feature>
<feature type="transmembrane region" description="Helical" evidence="6">
    <location>
        <begin position="372"/>
        <end position="392"/>
    </location>
</feature>
<dbReference type="SUPFAM" id="SSF103473">
    <property type="entry name" value="MFS general substrate transporter"/>
    <property type="match status" value="1"/>
</dbReference>
<dbReference type="InterPro" id="IPR020846">
    <property type="entry name" value="MFS_dom"/>
</dbReference>
<feature type="transmembrane region" description="Helical" evidence="6">
    <location>
        <begin position="85"/>
        <end position="104"/>
    </location>
</feature>
<evidence type="ECO:0000259" key="7">
    <source>
        <dbReference type="PROSITE" id="PS50850"/>
    </source>
</evidence>
<dbReference type="EMBL" id="JALPRX010000058">
    <property type="protein sequence ID" value="MCK8785494.1"/>
    <property type="molecule type" value="Genomic_DNA"/>
</dbReference>
<dbReference type="PROSITE" id="PS50850">
    <property type="entry name" value="MFS"/>
    <property type="match status" value="1"/>
</dbReference>
<evidence type="ECO:0000313" key="8">
    <source>
        <dbReference type="EMBL" id="MCK8785494.1"/>
    </source>
</evidence>